<dbReference type="FunFam" id="2.60.110.10:FF:000002">
    <property type="entry name" value="Thaumatin-like protein 1a"/>
    <property type="match status" value="1"/>
</dbReference>
<dbReference type="SUPFAM" id="SSF47954">
    <property type="entry name" value="Cyclin-like"/>
    <property type="match status" value="1"/>
</dbReference>
<dbReference type="PANTHER" id="PTHR31048">
    <property type="entry name" value="OS03G0233200 PROTEIN"/>
    <property type="match status" value="1"/>
</dbReference>
<dbReference type="InterPro" id="IPR006671">
    <property type="entry name" value="Cyclin_N"/>
</dbReference>
<proteinExistence type="inferred from homology"/>
<dbReference type="CDD" id="cd09218">
    <property type="entry name" value="TLP-PA"/>
    <property type="match status" value="1"/>
</dbReference>
<feature type="domain" description="Cyclin-like" evidence="4">
    <location>
        <begin position="103"/>
        <end position="192"/>
    </location>
</feature>
<evidence type="ECO:0000256" key="1">
    <source>
        <dbReference type="ARBA" id="ARBA00010607"/>
    </source>
</evidence>
<evidence type="ECO:0000256" key="2">
    <source>
        <dbReference type="ARBA" id="ARBA00023157"/>
    </source>
</evidence>
<dbReference type="PROSITE" id="PS51367">
    <property type="entry name" value="THAUMATIN_2"/>
    <property type="match status" value="1"/>
</dbReference>
<gene>
    <name evidence="5" type="primary">Os11g0706600</name>
    <name evidence="5" type="ORF">Zm00014a_013067</name>
</gene>
<dbReference type="SUPFAM" id="SSF49870">
    <property type="entry name" value="Osmotin, thaumatin-like protein"/>
    <property type="match status" value="1"/>
</dbReference>
<dbReference type="InterPro" id="IPR036915">
    <property type="entry name" value="Cyclin-like_sf"/>
</dbReference>
<dbReference type="Gene3D" id="2.60.110.10">
    <property type="entry name" value="Thaumatin"/>
    <property type="match status" value="1"/>
</dbReference>
<comment type="similarity">
    <text evidence="3">Belongs to the cyclin family.</text>
</comment>
<dbReference type="PRINTS" id="PR00347">
    <property type="entry name" value="THAUMATIN"/>
</dbReference>
<organism evidence="5">
    <name type="scientific">Zea mays</name>
    <name type="common">Maize</name>
    <dbReference type="NCBI Taxonomy" id="4577"/>
    <lineage>
        <taxon>Eukaryota</taxon>
        <taxon>Viridiplantae</taxon>
        <taxon>Streptophyta</taxon>
        <taxon>Embryophyta</taxon>
        <taxon>Tracheophyta</taxon>
        <taxon>Spermatophyta</taxon>
        <taxon>Magnoliopsida</taxon>
        <taxon>Liliopsida</taxon>
        <taxon>Poales</taxon>
        <taxon>Poaceae</taxon>
        <taxon>PACMAD clade</taxon>
        <taxon>Panicoideae</taxon>
        <taxon>Andropogonodae</taxon>
        <taxon>Andropogoneae</taxon>
        <taxon>Tripsacinae</taxon>
        <taxon>Zea</taxon>
    </lineage>
</organism>
<dbReference type="InterPro" id="IPR001938">
    <property type="entry name" value="Thaumatin"/>
</dbReference>
<accession>A0A3L6F8G4</accession>
<dbReference type="ExpressionAtlas" id="A0A3L6F8G4">
    <property type="expression patterns" value="baseline and differential"/>
</dbReference>
<comment type="similarity">
    <text evidence="1">Belongs to the thaumatin family.</text>
</comment>
<sequence>MDDSSLLYCDEDPLVVSTTPPPQLAISSCVALAPQQQAASDDAEEEDHLKELLVDHMARQRSYAPTCREGYLEHLLPRRTTTQPEETITIPGSVSAARSGGVHYIIYAFGRLGLTVATLFNAVNYLDRFLSINCHLRWEAWMVELVSVACLSIACKLDEVNIPSLHHLQMEEVMSHSFLPATVRDMELTLLKALQWRLACVTPYSFLLPLLNTPPHTAAWTSRCTRLLIRSLAEPWFIQFDASVIASSVLRCVALQDHRHHHHNTDYGSCIISRLVRPDCPATDTFYALRQHSYVFYLYDITRAAMSSSIISFRLCMHAGGSGTIQLILVNNCAESIWPGLLGTAGQPTPQSGGLHLAPGDEAAFDVPVGWSGRVWPRRGCSFDQRERGQCATGDCGGVLRCDGRPGAAPATVVEMTLGTPKSPLHFYDVSLVDGFNAPVSMAPVGGGAGCGVAGCQADLNVCCPSALEVRDREGRVAGCRSACKAMGGDRYCCTGDYASPDRCRPTIFAHVFKAVCPKAYSYAYDDATSLNRCKASRYLITFCPPPTSRK</sequence>
<dbReference type="Pfam" id="PF00134">
    <property type="entry name" value="Cyclin_N"/>
    <property type="match status" value="1"/>
</dbReference>
<dbReference type="InterPro" id="IPR013763">
    <property type="entry name" value="Cyclin-like_dom"/>
</dbReference>
<name>A0A3L6F8G4_MAIZE</name>
<keyword evidence="3" id="KW-0195">Cyclin</keyword>
<evidence type="ECO:0000313" key="5">
    <source>
        <dbReference type="EMBL" id="PWZ29270.1"/>
    </source>
</evidence>
<keyword evidence="2" id="KW-1015">Disulfide bond</keyword>
<dbReference type="AlphaFoldDB" id="A0A3L6F8G4"/>
<dbReference type="InterPro" id="IPR037176">
    <property type="entry name" value="Osmotin/thaumatin-like_sf"/>
</dbReference>
<dbReference type="Proteomes" id="UP000251960">
    <property type="component" value="Chromosome 4"/>
</dbReference>
<reference evidence="5" key="1">
    <citation type="journal article" date="2018" name="Nat. Genet.">
        <title>Extensive intraspecific gene order and gene structural variations between Mo17 and other maize genomes.</title>
        <authorList>
            <person name="Sun S."/>
            <person name="Zhou Y."/>
            <person name="Chen J."/>
            <person name="Shi J."/>
            <person name="Zhao H."/>
            <person name="Zhao H."/>
            <person name="Song W."/>
            <person name="Zhang M."/>
            <person name="Cui Y."/>
            <person name="Dong X."/>
            <person name="Liu H."/>
            <person name="Ma X."/>
            <person name="Jiao Y."/>
            <person name="Wang B."/>
            <person name="Wei X."/>
            <person name="Stein J.C."/>
            <person name="Glaubitz J.C."/>
            <person name="Lu F."/>
            <person name="Yu G."/>
            <person name="Liang C."/>
            <person name="Fengler K."/>
            <person name="Li B."/>
            <person name="Rafalski A."/>
            <person name="Schnable P.S."/>
            <person name="Ware D.H."/>
            <person name="Buckler E.S."/>
            <person name="Lai J."/>
        </authorList>
    </citation>
    <scope>NUCLEOTIDE SEQUENCE [LARGE SCALE GENOMIC DNA]</scope>
    <source>
        <tissue evidence="5">Seedling</tissue>
    </source>
</reference>
<dbReference type="FunFam" id="1.10.472.10:FF:000278">
    <property type="entry name" value="Putative cyclin-D7-1"/>
    <property type="match status" value="1"/>
</dbReference>
<evidence type="ECO:0000256" key="3">
    <source>
        <dbReference type="RuleBase" id="RU000383"/>
    </source>
</evidence>
<dbReference type="EMBL" id="NCVQ01000005">
    <property type="protein sequence ID" value="PWZ29270.1"/>
    <property type="molecule type" value="Genomic_DNA"/>
</dbReference>
<evidence type="ECO:0000259" key="4">
    <source>
        <dbReference type="SMART" id="SM00385"/>
    </source>
</evidence>
<dbReference type="SMART" id="SM00385">
    <property type="entry name" value="CYCLIN"/>
    <property type="match status" value="1"/>
</dbReference>
<dbReference type="Gene3D" id="1.10.472.10">
    <property type="entry name" value="Cyclin-like"/>
    <property type="match status" value="1"/>
</dbReference>
<protein>
    <submittedName>
        <fullName evidence="5">Thaumatin-like protein</fullName>
    </submittedName>
</protein>
<dbReference type="Pfam" id="PF00314">
    <property type="entry name" value="Thaumatin"/>
    <property type="match status" value="1"/>
</dbReference>
<comment type="caution">
    <text evidence="5">The sequence shown here is derived from an EMBL/GenBank/DDBJ whole genome shotgun (WGS) entry which is preliminary data.</text>
</comment>
<dbReference type="SMART" id="SM00205">
    <property type="entry name" value="THN"/>
    <property type="match status" value="1"/>
</dbReference>